<keyword evidence="2" id="KW-1185">Reference proteome</keyword>
<comment type="caution">
    <text evidence="1">The sequence shown here is derived from an EMBL/GenBank/DDBJ whole genome shotgun (WGS) entry which is preliminary data.</text>
</comment>
<organism evidence="1 2">
    <name type="scientific">Nocardia kruczakiae</name>
    <dbReference type="NCBI Taxonomy" id="261477"/>
    <lineage>
        <taxon>Bacteria</taxon>
        <taxon>Bacillati</taxon>
        <taxon>Actinomycetota</taxon>
        <taxon>Actinomycetes</taxon>
        <taxon>Mycobacteriales</taxon>
        <taxon>Nocardiaceae</taxon>
        <taxon>Nocardia</taxon>
    </lineage>
</organism>
<evidence type="ECO:0000313" key="2">
    <source>
        <dbReference type="Proteomes" id="UP001251217"/>
    </source>
</evidence>
<keyword evidence="1" id="KW-0255">Endonuclease</keyword>
<keyword evidence="1" id="KW-0378">Hydrolase</keyword>
<reference evidence="1 2" key="1">
    <citation type="submission" date="2023-07" db="EMBL/GenBank/DDBJ databases">
        <title>Sorghum-associated microbial communities from plants grown in Nebraska, USA.</title>
        <authorList>
            <person name="Schachtman D."/>
        </authorList>
    </citation>
    <scope>NUCLEOTIDE SEQUENCE [LARGE SCALE GENOMIC DNA]</scope>
    <source>
        <strain evidence="1 2">4272</strain>
    </source>
</reference>
<dbReference type="GO" id="GO:0004519">
    <property type="term" value="F:endonuclease activity"/>
    <property type="evidence" value="ECO:0007669"/>
    <property type="project" value="UniProtKB-KW"/>
</dbReference>
<name>A0ABU1XQ57_9NOCA</name>
<keyword evidence="1" id="KW-0540">Nuclease</keyword>
<proteinExistence type="predicted"/>
<sequence>MPLAGDDFHQIPFRGNPWRRRRIGCAPSFDATRKRAEGDGMYGVMNHERVPVMTTGFAHIVMQVHIDCALCVCPIKQQAKQRLIEAKHLVPDSARP</sequence>
<dbReference type="RefSeq" id="WP_310407803.1">
    <property type="nucleotide sequence ID" value="NZ_JAVDWW010000014.1"/>
</dbReference>
<dbReference type="Proteomes" id="UP001251217">
    <property type="component" value="Unassembled WGS sequence"/>
</dbReference>
<evidence type="ECO:0000313" key="1">
    <source>
        <dbReference type="EMBL" id="MDR7172702.1"/>
    </source>
</evidence>
<gene>
    <name evidence="1" type="ORF">J2W56_006468</name>
</gene>
<protein>
    <submittedName>
        <fullName evidence="1">Restriction endonuclease</fullName>
    </submittedName>
</protein>
<accession>A0ABU1XQ57</accession>
<dbReference type="EMBL" id="JAVDWW010000014">
    <property type="protein sequence ID" value="MDR7172702.1"/>
    <property type="molecule type" value="Genomic_DNA"/>
</dbReference>